<evidence type="ECO:0000256" key="4">
    <source>
        <dbReference type="ARBA" id="ARBA00022574"/>
    </source>
</evidence>
<evidence type="ECO:0000256" key="7">
    <source>
        <dbReference type="ARBA" id="ARBA00045437"/>
    </source>
</evidence>
<dbReference type="PANTHER" id="PTHR19924:SF26">
    <property type="entry name" value="U3 SMALL NUCLEOLAR RNA-ASSOCIATED PROTEIN 15 HOMOLOG"/>
    <property type="match status" value="1"/>
</dbReference>
<evidence type="ECO:0000256" key="6">
    <source>
        <dbReference type="ARBA" id="ARBA00023242"/>
    </source>
</evidence>
<dbReference type="Pfam" id="PF00400">
    <property type="entry name" value="WD40"/>
    <property type="match status" value="2"/>
</dbReference>
<evidence type="ECO:0000256" key="1">
    <source>
        <dbReference type="ARBA" id="ARBA00004604"/>
    </source>
</evidence>
<gene>
    <name evidence="10" type="ORF">HHI36_013609</name>
</gene>
<dbReference type="PROSITE" id="PS50082">
    <property type="entry name" value="WD_REPEATS_2"/>
    <property type="match status" value="1"/>
</dbReference>
<evidence type="ECO:0000256" key="3">
    <source>
        <dbReference type="ARBA" id="ARBA00022552"/>
    </source>
</evidence>
<dbReference type="InterPro" id="IPR001680">
    <property type="entry name" value="WD40_rpt"/>
</dbReference>
<dbReference type="AlphaFoldDB" id="A0ABD2NI44"/>
<comment type="function">
    <text evidence="7">Ribosome biogenesis factor. Involved in nucleolar processing of pre-18S ribosomal RNA. Required for optimal pre-ribosomal RNA transcription by RNA polymerase I. Part of the small subunit (SSU) processome, first precursor of the small eukaryotic ribosomal subunit. During the assembly of the SSU processome in the nucleolus, many ribosome biogenesis factors, an RNA chaperone and ribosomal proteins associate with the nascent pre-rRNA and work in concert to generate RNA folding, modifications, rearrangements and cleavage as well as targeted degradation of pre-ribosomal RNA by the RNA exosome.</text>
</comment>
<dbReference type="SMART" id="SM00320">
    <property type="entry name" value="WD40"/>
    <property type="match status" value="3"/>
</dbReference>
<evidence type="ECO:0000256" key="2">
    <source>
        <dbReference type="ARBA" id="ARBA00018260"/>
    </source>
</evidence>
<dbReference type="InterPro" id="IPR015943">
    <property type="entry name" value="WD40/YVTN_repeat-like_dom_sf"/>
</dbReference>
<dbReference type="SUPFAM" id="SSF50978">
    <property type="entry name" value="WD40 repeat-like"/>
    <property type="match status" value="1"/>
</dbReference>
<evidence type="ECO:0000313" key="11">
    <source>
        <dbReference type="Proteomes" id="UP001516400"/>
    </source>
</evidence>
<dbReference type="InterPro" id="IPR036322">
    <property type="entry name" value="WD40_repeat_dom_sf"/>
</dbReference>
<dbReference type="InterPro" id="IPR018983">
    <property type="entry name" value="U3_snoRNA-assocProt_15_C"/>
</dbReference>
<keyword evidence="11" id="KW-1185">Reference proteome</keyword>
<feature type="repeat" description="WD" evidence="8">
    <location>
        <begin position="54"/>
        <end position="95"/>
    </location>
</feature>
<keyword evidence="4 8" id="KW-0853">WD repeat</keyword>
<dbReference type="Gene3D" id="2.130.10.10">
    <property type="entry name" value="YVTN repeat-like/Quinoprotein amine dehydrogenase"/>
    <property type="match status" value="1"/>
</dbReference>
<keyword evidence="3" id="KW-0698">rRNA processing</keyword>
<evidence type="ECO:0000259" key="9">
    <source>
        <dbReference type="Pfam" id="PF09384"/>
    </source>
</evidence>
<dbReference type="GO" id="GO:0005730">
    <property type="term" value="C:nucleolus"/>
    <property type="evidence" value="ECO:0007669"/>
    <property type="project" value="UniProtKB-SubCell"/>
</dbReference>
<feature type="domain" description="U3 small nucleolar RNA-associated protein 15 C-terminal" evidence="9">
    <location>
        <begin position="155"/>
        <end position="298"/>
    </location>
</feature>
<dbReference type="EMBL" id="JABFTP020000103">
    <property type="protein sequence ID" value="KAL3278274.1"/>
    <property type="molecule type" value="Genomic_DNA"/>
</dbReference>
<comment type="subcellular location">
    <subcellularLocation>
        <location evidence="1">Nucleus</location>
        <location evidence="1">Nucleolus</location>
    </subcellularLocation>
</comment>
<dbReference type="Proteomes" id="UP001516400">
    <property type="component" value="Unassembled WGS sequence"/>
</dbReference>
<dbReference type="Pfam" id="PF09384">
    <property type="entry name" value="UTP15_C"/>
    <property type="match status" value="1"/>
</dbReference>
<keyword evidence="6" id="KW-0539">Nucleus</keyword>
<dbReference type="PANTHER" id="PTHR19924">
    <property type="entry name" value="UTP15 U3 SMALL NUCLEOLAR RNA-ASSOCIATED PROTEIN 15 FAMILY MEMBER"/>
    <property type="match status" value="1"/>
</dbReference>
<sequence length="332" mass="37214">MYDLRSNQCTLTVDHGSPVESLLFLPSGGIFISSGGNDIKVWDTLAGGKLLGNISEHHKTVTCLRLASENKMLLSGSLDRHVKVYDLSTFRVVHTLDFPNSILSLGISRDDGTLVAGLVDGVVSINRRQEDKNKEKDKKLSSFKYRGNTEAVSVTVDTFIKEIKAGTEAKHDKCLRKFQHSKALEHVLLNYVVNKHPGTTVVVIQELIKRKAFDKAIRGKDDKFLNKLMSFFIRNITNYRFTSVLIDAINIFLDEYEHVISQMPSDTVKLFLHLNELLNQEIELVNDLAELQGSMNMLMASATAVEQSNIVEKNLQLLPSEDAQKNLIVNIT</sequence>
<protein>
    <recommendedName>
        <fullName evidence="2">U3 small nucleolar RNA-associated protein 15 homolog</fullName>
    </recommendedName>
</protein>
<name>A0ABD2NI44_9CUCU</name>
<comment type="caution">
    <text evidence="10">The sequence shown here is derived from an EMBL/GenBank/DDBJ whole genome shotgun (WGS) entry which is preliminary data.</text>
</comment>
<proteinExistence type="predicted"/>
<keyword evidence="5" id="KW-0677">Repeat</keyword>
<dbReference type="PROSITE" id="PS50294">
    <property type="entry name" value="WD_REPEATS_REGION"/>
    <property type="match status" value="1"/>
</dbReference>
<reference evidence="10 11" key="1">
    <citation type="journal article" date="2021" name="BMC Biol.">
        <title>Horizontally acquired antibacterial genes associated with adaptive radiation of ladybird beetles.</title>
        <authorList>
            <person name="Li H.S."/>
            <person name="Tang X.F."/>
            <person name="Huang Y.H."/>
            <person name="Xu Z.Y."/>
            <person name="Chen M.L."/>
            <person name="Du X.Y."/>
            <person name="Qiu B.Y."/>
            <person name="Chen P.T."/>
            <person name="Zhang W."/>
            <person name="Slipinski A."/>
            <person name="Escalona H.E."/>
            <person name="Waterhouse R.M."/>
            <person name="Zwick A."/>
            <person name="Pang H."/>
        </authorList>
    </citation>
    <scope>NUCLEOTIDE SEQUENCE [LARGE SCALE GENOMIC DNA]</scope>
    <source>
        <strain evidence="10">SYSU2018</strain>
    </source>
</reference>
<dbReference type="GO" id="GO:0006364">
    <property type="term" value="P:rRNA processing"/>
    <property type="evidence" value="ECO:0007669"/>
    <property type="project" value="UniProtKB-KW"/>
</dbReference>
<accession>A0ABD2NI44</accession>
<organism evidence="10 11">
    <name type="scientific">Cryptolaemus montrouzieri</name>
    <dbReference type="NCBI Taxonomy" id="559131"/>
    <lineage>
        <taxon>Eukaryota</taxon>
        <taxon>Metazoa</taxon>
        <taxon>Ecdysozoa</taxon>
        <taxon>Arthropoda</taxon>
        <taxon>Hexapoda</taxon>
        <taxon>Insecta</taxon>
        <taxon>Pterygota</taxon>
        <taxon>Neoptera</taxon>
        <taxon>Endopterygota</taxon>
        <taxon>Coleoptera</taxon>
        <taxon>Polyphaga</taxon>
        <taxon>Cucujiformia</taxon>
        <taxon>Coccinelloidea</taxon>
        <taxon>Coccinellidae</taxon>
        <taxon>Scymninae</taxon>
        <taxon>Scymnini</taxon>
        <taxon>Cryptolaemus</taxon>
    </lineage>
</organism>
<evidence type="ECO:0000313" key="10">
    <source>
        <dbReference type="EMBL" id="KAL3278274.1"/>
    </source>
</evidence>
<evidence type="ECO:0000256" key="8">
    <source>
        <dbReference type="PROSITE-ProRule" id="PRU00221"/>
    </source>
</evidence>
<evidence type="ECO:0000256" key="5">
    <source>
        <dbReference type="ARBA" id="ARBA00022737"/>
    </source>
</evidence>